<feature type="domain" description="SCP" evidence="2">
    <location>
        <begin position="28"/>
        <end position="171"/>
    </location>
</feature>
<dbReference type="Gene3D" id="3.40.33.10">
    <property type="entry name" value="CAP"/>
    <property type="match status" value="1"/>
</dbReference>
<dbReference type="InterPro" id="IPR002413">
    <property type="entry name" value="V5_allergen-like"/>
</dbReference>
<reference evidence="3" key="3">
    <citation type="submission" date="2023-05" db="EMBL/GenBank/DDBJ databases">
        <authorList>
            <person name="Smith C.H."/>
        </authorList>
    </citation>
    <scope>NUCLEOTIDE SEQUENCE</scope>
    <source>
        <strain evidence="3">CHS0354</strain>
        <tissue evidence="3">Mantle</tissue>
    </source>
</reference>
<reference evidence="3" key="2">
    <citation type="journal article" date="2021" name="Genome Biol. Evol.">
        <title>Developing a high-quality reference genome for a parasitic bivalve with doubly uniparental inheritance (Bivalvia: Unionida).</title>
        <authorList>
            <person name="Smith C.H."/>
        </authorList>
    </citation>
    <scope>NUCLEOTIDE SEQUENCE</scope>
    <source>
        <strain evidence="3">CHS0354</strain>
        <tissue evidence="3">Mantle</tissue>
    </source>
</reference>
<dbReference type="InterPro" id="IPR001283">
    <property type="entry name" value="CRISP-related"/>
</dbReference>
<evidence type="ECO:0000256" key="1">
    <source>
        <dbReference type="SAM" id="SignalP"/>
    </source>
</evidence>
<dbReference type="InterPro" id="IPR014044">
    <property type="entry name" value="CAP_dom"/>
</dbReference>
<evidence type="ECO:0000313" key="4">
    <source>
        <dbReference type="Proteomes" id="UP001195483"/>
    </source>
</evidence>
<comment type="caution">
    <text evidence="3">The sequence shown here is derived from an EMBL/GenBank/DDBJ whole genome shotgun (WGS) entry which is preliminary data.</text>
</comment>
<reference evidence="3" key="1">
    <citation type="journal article" date="2021" name="Genome Biol. Evol.">
        <title>A High-Quality Reference Genome for a Parasitic Bivalve with Doubly Uniparental Inheritance (Bivalvia: Unionida).</title>
        <authorList>
            <person name="Smith C.H."/>
        </authorList>
    </citation>
    <scope>NUCLEOTIDE SEQUENCE</scope>
    <source>
        <strain evidence="3">CHS0354</strain>
    </source>
</reference>
<dbReference type="SMART" id="SM00198">
    <property type="entry name" value="SCP"/>
    <property type="match status" value="1"/>
</dbReference>
<feature type="signal peptide" evidence="1">
    <location>
        <begin position="1"/>
        <end position="22"/>
    </location>
</feature>
<dbReference type="CDD" id="cd05380">
    <property type="entry name" value="CAP_euk"/>
    <property type="match status" value="1"/>
</dbReference>
<gene>
    <name evidence="3" type="ORF">CHS0354_019327</name>
</gene>
<dbReference type="PRINTS" id="PR00838">
    <property type="entry name" value="V5ALLERGEN"/>
</dbReference>
<evidence type="ECO:0000313" key="3">
    <source>
        <dbReference type="EMBL" id="KAK3592072.1"/>
    </source>
</evidence>
<sequence length="200" mass="22443">MTGKECFTMGVIIVVLLCPADGVLIDITPYKNLVTLIHNFFRTHEGAADMKMMQWDDQLQLRAAEWSQGCYWGHQNIGYGENLAYFYSSSGNMSSIDVIINSCQSWWNETFEWNWSTDCGVACHYTQMIWASTDKIGCALSHCPTLKTDATSIINAMFFVCFYNPPGNYVGSYPYTKGKNCEQCGMNSKCSAGLCVSIQQ</sequence>
<dbReference type="AlphaFoldDB" id="A0AAE0SHF0"/>
<dbReference type="EMBL" id="JAEAOA010001195">
    <property type="protein sequence ID" value="KAK3592072.1"/>
    <property type="molecule type" value="Genomic_DNA"/>
</dbReference>
<dbReference type="SUPFAM" id="SSF55797">
    <property type="entry name" value="PR-1-like"/>
    <property type="match status" value="1"/>
</dbReference>
<keyword evidence="4" id="KW-1185">Reference proteome</keyword>
<protein>
    <recommendedName>
        <fullName evidence="2">SCP domain-containing protein</fullName>
    </recommendedName>
</protein>
<proteinExistence type="predicted"/>
<dbReference type="InterPro" id="IPR035940">
    <property type="entry name" value="CAP_sf"/>
</dbReference>
<feature type="chain" id="PRO_5041969973" description="SCP domain-containing protein" evidence="1">
    <location>
        <begin position="23"/>
        <end position="200"/>
    </location>
</feature>
<accession>A0AAE0SHF0</accession>
<dbReference type="PRINTS" id="PR00837">
    <property type="entry name" value="V5TPXLIKE"/>
</dbReference>
<dbReference type="PANTHER" id="PTHR10334">
    <property type="entry name" value="CYSTEINE-RICH SECRETORY PROTEIN-RELATED"/>
    <property type="match status" value="1"/>
</dbReference>
<dbReference type="Proteomes" id="UP001195483">
    <property type="component" value="Unassembled WGS sequence"/>
</dbReference>
<organism evidence="3 4">
    <name type="scientific">Potamilus streckersoni</name>
    <dbReference type="NCBI Taxonomy" id="2493646"/>
    <lineage>
        <taxon>Eukaryota</taxon>
        <taxon>Metazoa</taxon>
        <taxon>Spiralia</taxon>
        <taxon>Lophotrochozoa</taxon>
        <taxon>Mollusca</taxon>
        <taxon>Bivalvia</taxon>
        <taxon>Autobranchia</taxon>
        <taxon>Heteroconchia</taxon>
        <taxon>Palaeoheterodonta</taxon>
        <taxon>Unionida</taxon>
        <taxon>Unionoidea</taxon>
        <taxon>Unionidae</taxon>
        <taxon>Ambleminae</taxon>
        <taxon>Lampsilini</taxon>
        <taxon>Potamilus</taxon>
    </lineage>
</organism>
<name>A0AAE0SHF0_9BIVA</name>
<evidence type="ECO:0000259" key="2">
    <source>
        <dbReference type="SMART" id="SM00198"/>
    </source>
</evidence>
<dbReference type="Pfam" id="PF00188">
    <property type="entry name" value="CAP"/>
    <property type="match status" value="1"/>
</dbReference>
<keyword evidence="1" id="KW-0732">Signal</keyword>